<gene>
    <name evidence="5" type="ORF">E6K81_08400</name>
</gene>
<comment type="similarity">
    <text evidence="2">Belongs to the CDP-alcohol phosphatidyltransferase class-I family.</text>
</comment>
<keyword evidence="1 2" id="KW-0808">Transferase</keyword>
<evidence type="ECO:0000256" key="3">
    <source>
        <dbReference type="SAM" id="MobiDB-lite"/>
    </source>
</evidence>
<dbReference type="Gene3D" id="1.20.120.1760">
    <property type="match status" value="1"/>
</dbReference>
<feature type="transmembrane region" description="Helical" evidence="4">
    <location>
        <begin position="113"/>
        <end position="133"/>
    </location>
</feature>
<evidence type="ECO:0000313" key="6">
    <source>
        <dbReference type="Proteomes" id="UP000319771"/>
    </source>
</evidence>
<evidence type="ECO:0000256" key="4">
    <source>
        <dbReference type="SAM" id="Phobius"/>
    </source>
</evidence>
<proteinExistence type="inferred from homology"/>
<feature type="region of interest" description="Disordered" evidence="3">
    <location>
        <begin position="1"/>
        <end position="21"/>
    </location>
</feature>
<dbReference type="EMBL" id="VBPB01000122">
    <property type="protein sequence ID" value="TMQ72085.1"/>
    <property type="molecule type" value="Genomic_DNA"/>
</dbReference>
<dbReference type="GO" id="GO:0008654">
    <property type="term" value="P:phospholipid biosynthetic process"/>
    <property type="evidence" value="ECO:0007669"/>
    <property type="project" value="InterPro"/>
</dbReference>
<feature type="compositionally biased region" description="Low complexity" evidence="3">
    <location>
        <begin position="7"/>
        <end position="21"/>
    </location>
</feature>
<dbReference type="AlphaFoldDB" id="A0A538U868"/>
<feature type="transmembrane region" description="Helical" evidence="4">
    <location>
        <begin position="52"/>
        <end position="68"/>
    </location>
</feature>
<evidence type="ECO:0000313" key="5">
    <source>
        <dbReference type="EMBL" id="TMQ72085.1"/>
    </source>
</evidence>
<protein>
    <submittedName>
        <fullName evidence="5">CDP-alcohol phosphatidyltransferase family protein</fullName>
    </submittedName>
</protein>
<dbReference type="GO" id="GO:0016780">
    <property type="term" value="F:phosphotransferase activity, for other substituted phosphate groups"/>
    <property type="evidence" value="ECO:0007669"/>
    <property type="project" value="InterPro"/>
</dbReference>
<evidence type="ECO:0000256" key="2">
    <source>
        <dbReference type="RuleBase" id="RU003750"/>
    </source>
</evidence>
<name>A0A538U868_UNCEI</name>
<organism evidence="5 6">
    <name type="scientific">Eiseniibacteriota bacterium</name>
    <dbReference type="NCBI Taxonomy" id="2212470"/>
    <lineage>
        <taxon>Bacteria</taxon>
        <taxon>Candidatus Eiseniibacteriota</taxon>
    </lineage>
</organism>
<dbReference type="InterPro" id="IPR043130">
    <property type="entry name" value="CDP-OH_PTrfase_TM_dom"/>
</dbReference>
<comment type="caution">
    <text evidence="5">The sequence shown here is derived from an EMBL/GenBank/DDBJ whole genome shotgun (WGS) entry which is preliminary data.</text>
</comment>
<dbReference type="Pfam" id="PF01066">
    <property type="entry name" value="CDP-OH_P_transf"/>
    <property type="match status" value="1"/>
</dbReference>
<keyword evidence="4" id="KW-0812">Transmembrane</keyword>
<accession>A0A538U868</accession>
<keyword evidence="4" id="KW-0472">Membrane</keyword>
<dbReference type="Proteomes" id="UP000319771">
    <property type="component" value="Unassembled WGS sequence"/>
</dbReference>
<feature type="transmembrane region" description="Helical" evidence="4">
    <location>
        <begin position="195"/>
        <end position="222"/>
    </location>
</feature>
<keyword evidence="4" id="KW-1133">Transmembrane helix</keyword>
<dbReference type="InterPro" id="IPR048254">
    <property type="entry name" value="CDP_ALCOHOL_P_TRANSF_CS"/>
</dbReference>
<reference evidence="5 6" key="1">
    <citation type="journal article" date="2019" name="Nat. Microbiol.">
        <title>Mediterranean grassland soil C-N compound turnover is dependent on rainfall and depth, and is mediated by genomically divergent microorganisms.</title>
        <authorList>
            <person name="Diamond S."/>
            <person name="Andeer P.F."/>
            <person name="Li Z."/>
            <person name="Crits-Christoph A."/>
            <person name="Burstein D."/>
            <person name="Anantharaman K."/>
            <person name="Lane K.R."/>
            <person name="Thomas B.C."/>
            <person name="Pan C."/>
            <person name="Northen T.R."/>
            <person name="Banfield J.F."/>
        </authorList>
    </citation>
    <scope>NUCLEOTIDE SEQUENCE [LARGE SCALE GENOMIC DNA]</scope>
    <source>
        <strain evidence="5">WS_11</strain>
    </source>
</reference>
<sequence>MNAHPLAPMADAPGGGAPAPAGMRQRLARAAHGLLEPVAGLLERLGVAADHLSAFGLGLSVVAALAFFEGWFRLAGGLVALAGLCDLLDGQVARRAGRVSRFGAFLDSSLDRLGEGLVLTGIAGFYISGLVRLTLDPTLVVAQVSRGLEPRTWAAVALVAVLALVASFMVSYTRARAEGLGLECKVGWFGRPERLVLVVAAGLCGVGPVMPAVLLLLVILSFSTAAQRVVHVWKSTRAAGRDS</sequence>
<feature type="transmembrane region" description="Helical" evidence="4">
    <location>
        <begin position="153"/>
        <end position="174"/>
    </location>
</feature>
<evidence type="ECO:0000256" key="1">
    <source>
        <dbReference type="ARBA" id="ARBA00022679"/>
    </source>
</evidence>
<dbReference type="GO" id="GO:0016020">
    <property type="term" value="C:membrane"/>
    <property type="evidence" value="ECO:0007669"/>
    <property type="project" value="InterPro"/>
</dbReference>
<dbReference type="InterPro" id="IPR000462">
    <property type="entry name" value="CDP-OH_P_trans"/>
</dbReference>
<dbReference type="PROSITE" id="PS00379">
    <property type="entry name" value="CDP_ALCOHOL_P_TRANSF"/>
    <property type="match status" value="1"/>
</dbReference>